<dbReference type="GO" id="GO:0006529">
    <property type="term" value="P:asparagine biosynthetic process"/>
    <property type="evidence" value="ECO:0007669"/>
    <property type="project" value="InterPro"/>
</dbReference>
<evidence type="ECO:0000256" key="1">
    <source>
        <dbReference type="ARBA" id="ARBA00005187"/>
    </source>
</evidence>
<comment type="pathway">
    <text evidence="1">Amino-acid biosynthesis; L-asparagine biosynthesis; L-asparagine from L-aspartate (L-Gln route): step 1/1.</text>
</comment>
<dbReference type="InterPro" id="IPR001962">
    <property type="entry name" value="Asn_synthase"/>
</dbReference>
<comment type="catalytic activity">
    <reaction evidence="3">
        <text>L-aspartate + L-glutamine + ATP + H2O = L-asparagine + L-glutamate + AMP + diphosphate + H(+)</text>
        <dbReference type="Rhea" id="RHEA:12228"/>
        <dbReference type="ChEBI" id="CHEBI:15377"/>
        <dbReference type="ChEBI" id="CHEBI:15378"/>
        <dbReference type="ChEBI" id="CHEBI:29985"/>
        <dbReference type="ChEBI" id="CHEBI:29991"/>
        <dbReference type="ChEBI" id="CHEBI:30616"/>
        <dbReference type="ChEBI" id="CHEBI:33019"/>
        <dbReference type="ChEBI" id="CHEBI:58048"/>
        <dbReference type="ChEBI" id="CHEBI:58359"/>
        <dbReference type="ChEBI" id="CHEBI:456215"/>
        <dbReference type="EC" id="6.3.5.4"/>
    </reaction>
</comment>
<organism evidence="5 6">
    <name type="scientific">Pseudoxanthomonas winnipegensis</name>
    <dbReference type="NCBI Taxonomy" id="2480810"/>
    <lineage>
        <taxon>Bacteria</taxon>
        <taxon>Pseudomonadati</taxon>
        <taxon>Pseudomonadota</taxon>
        <taxon>Gammaproteobacteria</taxon>
        <taxon>Lysobacterales</taxon>
        <taxon>Lysobacteraceae</taxon>
        <taxon>Pseudoxanthomonas</taxon>
    </lineage>
</organism>
<protein>
    <recommendedName>
        <fullName evidence="2">asparagine synthase (glutamine-hydrolyzing)</fullName>
        <ecNumber evidence="2">6.3.5.4</ecNumber>
    </recommendedName>
</protein>
<evidence type="ECO:0000256" key="2">
    <source>
        <dbReference type="ARBA" id="ARBA00012737"/>
    </source>
</evidence>
<dbReference type="EMBL" id="SHMC01000006">
    <property type="protein sequence ID" value="TAA23309.1"/>
    <property type="molecule type" value="Genomic_DNA"/>
</dbReference>
<dbReference type="Pfam" id="PF00733">
    <property type="entry name" value="Asn_synthase"/>
    <property type="match status" value="1"/>
</dbReference>
<accession>A0A4Q8L6P4</accession>
<dbReference type="EC" id="6.3.5.4" evidence="2"/>
<evidence type="ECO:0000313" key="6">
    <source>
        <dbReference type="Proteomes" id="UP000292627"/>
    </source>
</evidence>
<proteinExistence type="predicted"/>
<comment type="caution">
    <text evidence="5">The sequence shown here is derived from an EMBL/GenBank/DDBJ whole genome shotgun (WGS) entry which is preliminary data.</text>
</comment>
<sequence>MPYDYIGLFAEDAERASVLDELIRLGMRPRGQVGRVTLFAPDATPVASLPGGGLCVGKLYDNHGREADLTSAFARQAEKATMFRQLLERFWGQYVVLLPADDSSGAVSVLRDPSGAVGCAFQPRAPCCFLTSSVGIAAGVGLYRSVIDWTFIQHCVAYPHLKLERTGLAGLQELLPGSAVTLTARSHADSQAMWTPWQFLGGAQHRRDPATAAGSIREAVTKVVDTLASEDGSLLLELSGGLDSSIVGACLARTAARVSCCTAVTPLRGADERRYAALIAELLDVELRACTLDFDDARIDFPVPASSLRPAVWALSRSVGRIMDEAAEHAKVSALFSGGGGDTVFAYLTTASPAADAFRAGGLAEGCKAVANLSRLHGCTVAKAAWLTLRKLYRRPHDPPAPDTRFLSANWRLPSLTPHPWFSAPRSALVGDRERVLGLIGTQLFGDATPRGGGRRVRMPLLAQPVVEACLRVPSWMWIDGGRNRAIARDAFSEALPETILNRRSKGTFMNYTASVYRRSRQTIASFLLDGSLQAQGLLDRAALERYLAQPPVARDDTFMRLFDLCMIENWVRHHR</sequence>
<dbReference type="PANTHER" id="PTHR43284:SF1">
    <property type="entry name" value="ASPARAGINE SYNTHETASE"/>
    <property type="match status" value="1"/>
</dbReference>
<feature type="domain" description="Asparagine synthetase" evidence="4">
    <location>
        <begin position="216"/>
        <end position="573"/>
    </location>
</feature>
<dbReference type="OrthoDB" id="7053173at2"/>
<dbReference type="InterPro" id="IPR014729">
    <property type="entry name" value="Rossmann-like_a/b/a_fold"/>
</dbReference>
<dbReference type="AlphaFoldDB" id="A0A4Q8L6P4"/>
<dbReference type="PANTHER" id="PTHR43284">
    <property type="entry name" value="ASPARAGINE SYNTHETASE (GLUTAMINE-HYDROLYZING)"/>
    <property type="match status" value="1"/>
</dbReference>
<evidence type="ECO:0000256" key="3">
    <source>
        <dbReference type="ARBA" id="ARBA00048741"/>
    </source>
</evidence>
<dbReference type="Proteomes" id="UP000292627">
    <property type="component" value="Unassembled WGS sequence"/>
</dbReference>
<dbReference type="Gene3D" id="3.40.50.620">
    <property type="entry name" value="HUPs"/>
    <property type="match status" value="1"/>
</dbReference>
<reference evidence="5 6" key="1">
    <citation type="submission" date="2019-02" db="EMBL/GenBank/DDBJ databases">
        <title>WGS of Pseudoxanthomonas species novum from clinical isolates.</title>
        <authorList>
            <person name="Bernier A.-M."/>
            <person name="Bernard K."/>
            <person name="Vachon A."/>
        </authorList>
    </citation>
    <scope>NUCLEOTIDE SEQUENCE [LARGE SCALE GENOMIC DNA]</scope>
    <source>
        <strain evidence="5 6">NML171200</strain>
    </source>
</reference>
<name>A0A4Q8L6P4_9GAMM</name>
<dbReference type="InterPro" id="IPR051786">
    <property type="entry name" value="ASN_synthetase/amidase"/>
</dbReference>
<dbReference type="RefSeq" id="WP_130552333.1">
    <property type="nucleotide sequence ID" value="NZ_SHMC01000006.1"/>
</dbReference>
<evidence type="ECO:0000259" key="4">
    <source>
        <dbReference type="Pfam" id="PF00733"/>
    </source>
</evidence>
<gene>
    <name evidence="5" type="ORF">EA660_15335</name>
</gene>
<dbReference type="GO" id="GO:0004066">
    <property type="term" value="F:asparagine synthase (glutamine-hydrolyzing) activity"/>
    <property type="evidence" value="ECO:0007669"/>
    <property type="project" value="UniProtKB-EC"/>
</dbReference>
<dbReference type="SUPFAM" id="SSF52402">
    <property type="entry name" value="Adenine nucleotide alpha hydrolases-like"/>
    <property type="match status" value="1"/>
</dbReference>
<evidence type="ECO:0000313" key="5">
    <source>
        <dbReference type="EMBL" id="TAA23309.1"/>
    </source>
</evidence>